<dbReference type="EMBL" id="JANAWD010000028">
    <property type="protein sequence ID" value="KAJ3490435.1"/>
    <property type="molecule type" value="Genomic_DNA"/>
</dbReference>
<comment type="caution">
    <text evidence="1">The sequence shown here is derived from an EMBL/GenBank/DDBJ whole genome shotgun (WGS) entry which is preliminary data.</text>
</comment>
<reference evidence="1" key="1">
    <citation type="submission" date="2022-07" db="EMBL/GenBank/DDBJ databases">
        <title>Genome Sequence of Physisporinus lineatus.</title>
        <authorList>
            <person name="Buettner E."/>
        </authorList>
    </citation>
    <scope>NUCLEOTIDE SEQUENCE</scope>
    <source>
        <strain evidence="1">VT162</strain>
    </source>
</reference>
<protein>
    <submittedName>
        <fullName evidence="1">Uncharacterized protein</fullName>
    </submittedName>
</protein>
<proteinExistence type="predicted"/>
<dbReference type="AlphaFoldDB" id="A0AAD5VCW3"/>
<gene>
    <name evidence="1" type="ORF">NLI96_g1441</name>
</gene>
<name>A0AAD5VCW3_9APHY</name>
<accession>A0AAD5VCW3</accession>
<sequence length="89" mass="10529">MIDIKLSWTRKAAITYPVVVIMVVDEHTGHGQKVSNMLTGTDQENQKYPRRRVVIGWFPRERVHDQVCQEPEPWVSGRDKLTKWWIVRT</sequence>
<dbReference type="Proteomes" id="UP001212997">
    <property type="component" value="Unassembled WGS sequence"/>
</dbReference>
<organism evidence="1 2">
    <name type="scientific">Meripilus lineatus</name>
    <dbReference type="NCBI Taxonomy" id="2056292"/>
    <lineage>
        <taxon>Eukaryota</taxon>
        <taxon>Fungi</taxon>
        <taxon>Dikarya</taxon>
        <taxon>Basidiomycota</taxon>
        <taxon>Agaricomycotina</taxon>
        <taxon>Agaricomycetes</taxon>
        <taxon>Polyporales</taxon>
        <taxon>Meripilaceae</taxon>
        <taxon>Meripilus</taxon>
    </lineage>
</organism>
<evidence type="ECO:0000313" key="1">
    <source>
        <dbReference type="EMBL" id="KAJ3490435.1"/>
    </source>
</evidence>
<keyword evidence="2" id="KW-1185">Reference proteome</keyword>
<evidence type="ECO:0000313" key="2">
    <source>
        <dbReference type="Proteomes" id="UP001212997"/>
    </source>
</evidence>